<evidence type="ECO:0000256" key="1">
    <source>
        <dbReference type="SAM" id="SignalP"/>
    </source>
</evidence>
<reference evidence="3" key="2">
    <citation type="submission" date="2020-08" db="EMBL/GenBank/DDBJ databases">
        <authorList>
            <person name="Kikuchi T."/>
        </authorList>
    </citation>
    <scope>NUCLEOTIDE SEQUENCE</scope>
    <source>
        <strain evidence="2">Ka4C1</strain>
    </source>
</reference>
<dbReference type="Proteomes" id="UP000095284">
    <property type="component" value="Unplaced"/>
</dbReference>
<dbReference type="EMBL" id="CAJFDI010000003">
    <property type="protein sequence ID" value="CAD5219553.1"/>
    <property type="molecule type" value="Genomic_DNA"/>
</dbReference>
<proteinExistence type="predicted"/>
<dbReference type="WBParaSite" id="BXY_0304800.1">
    <property type="protein sequence ID" value="BXY_0304800.1"/>
    <property type="gene ID" value="BXY_0304800"/>
</dbReference>
<dbReference type="EMBL" id="CAJFCV020000003">
    <property type="protein sequence ID" value="CAG9104947.1"/>
    <property type="molecule type" value="Genomic_DNA"/>
</dbReference>
<accession>A0A1I7RQQ3</accession>
<evidence type="ECO:0000313" key="2">
    <source>
        <dbReference type="EMBL" id="CAD5219553.1"/>
    </source>
</evidence>
<dbReference type="Proteomes" id="UP000659654">
    <property type="component" value="Unassembled WGS sequence"/>
</dbReference>
<gene>
    <name evidence="2" type="ORF">BXYJ_LOCUS5736</name>
</gene>
<organism evidence="4 6">
    <name type="scientific">Bursaphelenchus xylophilus</name>
    <name type="common">Pinewood nematode worm</name>
    <name type="synonym">Aphelenchoides xylophilus</name>
    <dbReference type="NCBI Taxonomy" id="6326"/>
    <lineage>
        <taxon>Eukaryota</taxon>
        <taxon>Metazoa</taxon>
        <taxon>Ecdysozoa</taxon>
        <taxon>Nematoda</taxon>
        <taxon>Chromadorea</taxon>
        <taxon>Rhabditida</taxon>
        <taxon>Tylenchina</taxon>
        <taxon>Tylenchomorpha</taxon>
        <taxon>Aphelenchoidea</taxon>
        <taxon>Aphelenchoididae</taxon>
        <taxon>Bursaphelenchus</taxon>
    </lineage>
</organism>
<feature type="signal peptide" evidence="1">
    <location>
        <begin position="1"/>
        <end position="19"/>
    </location>
</feature>
<keyword evidence="1" id="KW-0732">Signal</keyword>
<evidence type="ECO:0000313" key="4">
    <source>
        <dbReference type="Proteomes" id="UP000095284"/>
    </source>
</evidence>
<sequence>MRLLLVLCALLANLVLVNATTWEVGGHVKGFELPSLRGRHKVKARLVQAGMWETTCGEVIVGLGGFMISCQKPWVSNTAHLYMFHRLFYGEQCRMSKFENLQLPDVGGDWELSEFDEGPAPDNECPTDYYESG</sequence>
<reference evidence="6" key="1">
    <citation type="submission" date="2016-11" db="UniProtKB">
        <authorList>
            <consortium name="WormBaseParasite"/>
        </authorList>
    </citation>
    <scope>IDENTIFICATION</scope>
</reference>
<keyword evidence="5" id="KW-1185">Reference proteome</keyword>
<dbReference type="AlphaFoldDB" id="A0A1I7RQQ3"/>
<evidence type="ECO:0000313" key="6">
    <source>
        <dbReference type="WBParaSite" id="BXY_0304800.1"/>
    </source>
</evidence>
<evidence type="ECO:0000313" key="3">
    <source>
        <dbReference type="EMBL" id="CAG9104947.1"/>
    </source>
</evidence>
<name>A0A1I7RQQ3_BURXY</name>
<protein>
    <submittedName>
        <fullName evidence="2">(pine wood nematode) hypothetical protein</fullName>
    </submittedName>
</protein>
<evidence type="ECO:0000313" key="5">
    <source>
        <dbReference type="Proteomes" id="UP000659654"/>
    </source>
</evidence>
<dbReference type="Proteomes" id="UP000582659">
    <property type="component" value="Unassembled WGS sequence"/>
</dbReference>
<feature type="chain" id="PRO_5035359301" evidence="1">
    <location>
        <begin position="20"/>
        <end position="133"/>
    </location>
</feature>